<comment type="caution">
    <text evidence="2">The sequence shown here is derived from an EMBL/GenBank/DDBJ whole genome shotgun (WGS) entry which is preliminary data.</text>
</comment>
<dbReference type="Proteomes" id="UP000748108">
    <property type="component" value="Unassembled WGS sequence"/>
</dbReference>
<reference evidence="2" key="1">
    <citation type="journal article" date="2021" name="Microbiology">
        <title>Metagenomic Analysis of the Microbial Community in the Underground Coal Fire Area (Kemerovo Region, Russia) Revealed Predominance of Thermophilic Members of the Phyla Deinococcus-thermus, Aquificae, and Firmicutes.</title>
        <authorList>
            <person name="Kadnikov V."/>
            <person name="Mardanov A.V."/>
            <person name="Beletsky A.V."/>
            <person name="Karnachuk O.V."/>
            <person name="Ravin N.V."/>
        </authorList>
    </citation>
    <scope>NUCLEOTIDE SEQUENCE</scope>
    <source>
        <strain evidence="2">RBS10-49</strain>
    </source>
</reference>
<evidence type="ECO:0000313" key="3">
    <source>
        <dbReference type="Proteomes" id="UP000748108"/>
    </source>
</evidence>
<evidence type="ECO:0000313" key="2">
    <source>
        <dbReference type="EMBL" id="MBT9281175.1"/>
    </source>
</evidence>
<feature type="compositionally biased region" description="Basic and acidic residues" evidence="1">
    <location>
        <begin position="317"/>
        <end position="330"/>
    </location>
</feature>
<accession>A0A947CWM8</accession>
<evidence type="ECO:0000256" key="1">
    <source>
        <dbReference type="SAM" id="MobiDB-lite"/>
    </source>
</evidence>
<dbReference type="AlphaFoldDB" id="A0A947CWM8"/>
<gene>
    <name evidence="2" type="ORF">KM312_00655</name>
</gene>
<proteinExistence type="predicted"/>
<sequence>MSSGIDMRDLSDWGKEWGPRSIKLKELHPLHIRNKSRNYKQRWYEIINFCSPFKDGAGRLYYTIVYMLDGWRDVGYVVLNEQGEAVPWDEAYPVAVQSLLYRRIVENGIFWNMRRIVSGKFVRHIRTILRELRKLQAVAEKNGEVVVLQSIERLLRGHELALEYGLLAEEGYRLGKEHVDAVLARGYATEEDIRMLYQIICKNRLFPVYRNLKGDLIEHEDDYERVGQFMWKNLWRLVVRNPFGTWGLWNYISKANADEERYKNRVALESCEVHPVTKERRSFELREEMLGAFCEYQWKIFLEETEMTVQKMLRNPKVAEGDGAAKEKKTLAGSAKEQVGAGGTSPR</sequence>
<dbReference type="EMBL" id="JAHHQF010000031">
    <property type="protein sequence ID" value="MBT9281175.1"/>
    <property type="molecule type" value="Genomic_DNA"/>
</dbReference>
<name>A0A947CWM8_HYDSH</name>
<organism evidence="2 3">
    <name type="scientific">Hydrogenibacillus schlegelii</name>
    <name type="common">Bacillus schlegelii</name>
    <dbReference type="NCBI Taxonomy" id="1484"/>
    <lineage>
        <taxon>Bacteria</taxon>
        <taxon>Bacillati</taxon>
        <taxon>Bacillota</taxon>
        <taxon>Bacilli</taxon>
        <taxon>Bacillales</taxon>
        <taxon>Bacillales Family X. Incertae Sedis</taxon>
        <taxon>Hydrogenibacillus</taxon>
    </lineage>
</organism>
<protein>
    <submittedName>
        <fullName evidence="2">Uncharacterized protein</fullName>
    </submittedName>
</protein>
<feature type="region of interest" description="Disordered" evidence="1">
    <location>
        <begin position="316"/>
        <end position="347"/>
    </location>
</feature>